<evidence type="ECO:0000256" key="1">
    <source>
        <dbReference type="SAM" id="Phobius"/>
    </source>
</evidence>
<keyword evidence="1" id="KW-0812">Transmembrane</keyword>
<dbReference type="EMBL" id="RRZD01000016">
    <property type="protein sequence ID" value="MBE0401347.1"/>
    <property type="molecule type" value="Genomic_DNA"/>
</dbReference>
<feature type="transmembrane region" description="Helical" evidence="1">
    <location>
        <begin position="45"/>
        <end position="64"/>
    </location>
</feature>
<gene>
    <name evidence="2" type="ORF">EI168_14740</name>
</gene>
<evidence type="ECO:0000313" key="3">
    <source>
        <dbReference type="Proteomes" id="UP001645039"/>
    </source>
</evidence>
<evidence type="ECO:0000313" key="2">
    <source>
        <dbReference type="EMBL" id="MBE0401347.1"/>
    </source>
</evidence>
<comment type="caution">
    <text evidence="2">The sequence shown here is derived from an EMBL/GenBank/DDBJ whole genome shotgun (WGS) entry which is preliminary data.</text>
</comment>
<protein>
    <submittedName>
        <fullName evidence="2">Uncharacterized protein</fullName>
    </submittedName>
</protein>
<keyword evidence="1" id="KW-1133">Transmembrane helix</keyword>
<keyword evidence="3" id="KW-1185">Reference proteome</keyword>
<keyword evidence="1" id="KW-0472">Membrane</keyword>
<dbReference type="RefSeq" id="WP_192536168.1">
    <property type="nucleotide sequence ID" value="NZ_RRZD01000016.1"/>
</dbReference>
<name>A0ABR9F6E4_9GAMM</name>
<feature type="transmembrane region" description="Helical" evidence="1">
    <location>
        <begin position="102"/>
        <end position="127"/>
    </location>
</feature>
<reference evidence="2 3" key="1">
    <citation type="submission" date="2020-07" db="EMBL/GenBank/DDBJ databases">
        <title>Halophilic bacteria isolated from french cheeses.</title>
        <authorList>
            <person name="Kothe C.I."/>
            <person name="Farah-Kraiem B."/>
            <person name="Renault P."/>
            <person name="Dridi B."/>
        </authorList>
    </citation>
    <scope>NUCLEOTIDE SEQUENCE [LARGE SCALE GENOMIC DNA]</scope>
    <source>
        <strain evidence="2 3">FME1</strain>
    </source>
</reference>
<feature type="transmembrane region" description="Helical" evidence="1">
    <location>
        <begin position="70"/>
        <end position="90"/>
    </location>
</feature>
<dbReference type="Proteomes" id="UP001645039">
    <property type="component" value="Unassembled WGS sequence"/>
</dbReference>
<proteinExistence type="predicted"/>
<organism evidence="2 3">
    <name type="scientific">Halomonas casei</name>
    <dbReference type="NCBI Taxonomy" id="2742613"/>
    <lineage>
        <taxon>Bacteria</taxon>
        <taxon>Pseudomonadati</taxon>
        <taxon>Pseudomonadota</taxon>
        <taxon>Gammaproteobacteria</taxon>
        <taxon>Oceanospirillales</taxon>
        <taxon>Halomonadaceae</taxon>
        <taxon>Halomonas</taxon>
    </lineage>
</organism>
<sequence length="131" mass="14742">MSRQNRSLRCSLKAVSLLPHRLVRAYLVDDTPHGKYRQAFSVQGIVSLSPIIGLFVFFFWRAFAGVGIEWIMPSILALAVGGVLMAISTAGRYIKEGRMRRFIGLQLYALFCWLLTASVVFSTPYLLPWTA</sequence>
<accession>A0ABR9F6E4</accession>